<dbReference type="PIRSF" id="PIRSF000390">
    <property type="entry name" value="PLP_StrS"/>
    <property type="match status" value="1"/>
</dbReference>
<protein>
    <submittedName>
        <fullName evidence="4">DegT/DnrJ/EryC1/StrS family aminotransferase</fullName>
    </submittedName>
</protein>
<keyword evidence="1 3" id="KW-0663">Pyridoxal phosphate</keyword>
<keyword evidence="5" id="KW-1185">Reference proteome</keyword>
<evidence type="ECO:0000256" key="3">
    <source>
        <dbReference type="RuleBase" id="RU004508"/>
    </source>
</evidence>
<evidence type="ECO:0000313" key="4">
    <source>
        <dbReference type="EMBL" id="MFC0525422.1"/>
    </source>
</evidence>
<keyword evidence="4" id="KW-0032">Aminotransferase</keyword>
<evidence type="ECO:0000256" key="1">
    <source>
        <dbReference type="ARBA" id="ARBA00022898"/>
    </source>
</evidence>
<dbReference type="GO" id="GO:0008483">
    <property type="term" value="F:transaminase activity"/>
    <property type="evidence" value="ECO:0007669"/>
    <property type="project" value="UniProtKB-KW"/>
</dbReference>
<comment type="caution">
    <text evidence="4">The sequence shown here is derived from an EMBL/GenBank/DDBJ whole genome shotgun (WGS) entry which is preliminary data.</text>
</comment>
<accession>A0ABV6LSY4</accession>
<dbReference type="InterPro" id="IPR000653">
    <property type="entry name" value="DegT/StrS_aminotransferase"/>
</dbReference>
<organism evidence="4 5">
    <name type="scientific">Pontibacillus salicampi</name>
    <dbReference type="NCBI Taxonomy" id="1449801"/>
    <lineage>
        <taxon>Bacteria</taxon>
        <taxon>Bacillati</taxon>
        <taxon>Bacillota</taxon>
        <taxon>Bacilli</taxon>
        <taxon>Bacillales</taxon>
        <taxon>Bacillaceae</taxon>
        <taxon>Pontibacillus</taxon>
    </lineage>
</organism>
<dbReference type="SUPFAM" id="SSF53383">
    <property type="entry name" value="PLP-dependent transferases"/>
    <property type="match status" value="1"/>
</dbReference>
<dbReference type="InterPro" id="IPR015424">
    <property type="entry name" value="PyrdxlP-dep_Trfase"/>
</dbReference>
<dbReference type="Pfam" id="PF01041">
    <property type="entry name" value="DegT_DnrJ_EryC1"/>
    <property type="match status" value="1"/>
</dbReference>
<comment type="similarity">
    <text evidence="2 3">Belongs to the DegT/DnrJ/EryC1 family.</text>
</comment>
<reference evidence="4 5" key="1">
    <citation type="submission" date="2024-09" db="EMBL/GenBank/DDBJ databases">
        <authorList>
            <person name="Sun Q."/>
            <person name="Mori K."/>
        </authorList>
    </citation>
    <scope>NUCLEOTIDE SEQUENCE [LARGE SCALE GENOMIC DNA]</scope>
    <source>
        <strain evidence="4 5">NCAIM B.02529</strain>
    </source>
</reference>
<evidence type="ECO:0000313" key="5">
    <source>
        <dbReference type="Proteomes" id="UP001589836"/>
    </source>
</evidence>
<name>A0ABV6LSY4_9BACI</name>
<dbReference type="InterPro" id="IPR015421">
    <property type="entry name" value="PyrdxlP-dep_Trfase_major"/>
</dbReference>
<dbReference type="PANTHER" id="PTHR30244">
    <property type="entry name" value="TRANSAMINASE"/>
    <property type="match status" value="1"/>
</dbReference>
<evidence type="ECO:0000256" key="2">
    <source>
        <dbReference type="ARBA" id="ARBA00037999"/>
    </source>
</evidence>
<keyword evidence="4" id="KW-0808">Transferase</keyword>
<dbReference type="EMBL" id="JBHLTP010000013">
    <property type="protein sequence ID" value="MFC0525422.1"/>
    <property type="molecule type" value="Genomic_DNA"/>
</dbReference>
<dbReference type="RefSeq" id="WP_377350677.1">
    <property type="nucleotide sequence ID" value="NZ_JBHLTP010000013.1"/>
</dbReference>
<sequence length="369" mass="41943">MIKVSQPFLPPKEEYNEYISKLWETKWLTNNGDYVTTLETQLRNYLGVPACLFVSNGTVAMQLAINALGISKKVITTPFSFIATTTSILWQKCDPVFVDIKPETLCIDEKKIEDSITEDTEAILATHVFGIPCNVEAIERIAVKYSLKVIYDAAHAFGVTYNEQSLLQYGDISTISFHSTKLFHTIEGGGVSCNNTSFQKELYALRQFGMIEGEHVMPGINAKNSEFHAAMGLCNLNYVDEVITYRKMLSHAYDSTFNKYESIIRPAIPANVEYNYSYYPIILSDENVLLDVQNHLYRKGIETKRYFYPSLNKIDYLSHKTICPISEDISKRILCLPLHTDINTEDVEFIANIIVEIIHEEIRAVNPIS</sequence>
<dbReference type="PANTHER" id="PTHR30244:SF9">
    <property type="entry name" value="PROTEIN RV3402C"/>
    <property type="match status" value="1"/>
</dbReference>
<dbReference type="CDD" id="cd00616">
    <property type="entry name" value="AHBA_syn"/>
    <property type="match status" value="1"/>
</dbReference>
<gene>
    <name evidence="4" type="ORF">ACFFGV_17700</name>
</gene>
<dbReference type="Proteomes" id="UP001589836">
    <property type="component" value="Unassembled WGS sequence"/>
</dbReference>
<dbReference type="Gene3D" id="3.40.640.10">
    <property type="entry name" value="Type I PLP-dependent aspartate aminotransferase-like (Major domain)"/>
    <property type="match status" value="1"/>
</dbReference>
<proteinExistence type="inferred from homology"/>